<dbReference type="PANTHER" id="PTHR43080">
    <property type="entry name" value="CBS DOMAIN-CONTAINING PROTEIN CBSX3, MITOCHONDRIAL"/>
    <property type="match status" value="1"/>
</dbReference>
<keyword evidence="5" id="KW-1185">Reference proteome</keyword>
<feature type="domain" description="CBS" evidence="3">
    <location>
        <begin position="74"/>
        <end position="129"/>
    </location>
</feature>
<dbReference type="SMART" id="SM00116">
    <property type="entry name" value="CBS"/>
    <property type="match status" value="2"/>
</dbReference>
<keyword evidence="1 2" id="KW-0129">CBS domain</keyword>
<comment type="caution">
    <text evidence="4">The sequence shown here is derived from an EMBL/GenBank/DDBJ whole genome shotgun (WGS) entry which is preliminary data.</text>
</comment>
<dbReference type="Gene3D" id="3.10.580.10">
    <property type="entry name" value="CBS-domain"/>
    <property type="match status" value="1"/>
</dbReference>
<dbReference type="Pfam" id="PF00571">
    <property type="entry name" value="CBS"/>
    <property type="match status" value="2"/>
</dbReference>
<dbReference type="PANTHER" id="PTHR43080:SF2">
    <property type="entry name" value="CBS DOMAIN-CONTAINING PROTEIN"/>
    <property type="match status" value="1"/>
</dbReference>
<evidence type="ECO:0000313" key="4">
    <source>
        <dbReference type="EMBL" id="KAF4407623.1"/>
    </source>
</evidence>
<reference evidence="4 5" key="1">
    <citation type="submission" date="2019-10" db="EMBL/GenBank/DDBJ databases">
        <title>Streptomyces tenebrisbrunneis sp.nov., an endogenous actinomycete isolated from of Lycium ruthenicum.</title>
        <authorList>
            <person name="Ma L."/>
        </authorList>
    </citation>
    <scope>NUCLEOTIDE SEQUENCE [LARGE SCALE GENOMIC DNA]</scope>
    <source>
        <strain evidence="4 5">TRM 66187</strain>
    </source>
</reference>
<evidence type="ECO:0000256" key="2">
    <source>
        <dbReference type="PROSITE-ProRule" id="PRU00703"/>
    </source>
</evidence>
<evidence type="ECO:0000313" key="5">
    <source>
        <dbReference type="Proteomes" id="UP000621266"/>
    </source>
</evidence>
<organism evidence="4 5">
    <name type="scientific">Streptomyces lycii</name>
    <dbReference type="NCBI Taxonomy" id="2654337"/>
    <lineage>
        <taxon>Bacteria</taxon>
        <taxon>Bacillati</taxon>
        <taxon>Actinomycetota</taxon>
        <taxon>Actinomycetes</taxon>
        <taxon>Kitasatosporales</taxon>
        <taxon>Streptomycetaceae</taxon>
        <taxon>Streptomyces</taxon>
    </lineage>
</organism>
<dbReference type="SUPFAM" id="SSF54631">
    <property type="entry name" value="CBS-domain pair"/>
    <property type="match status" value="1"/>
</dbReference>
<evidence type="ECO:0000256" key="1">
    <source>
        <dbReference type="ARBA" id="ARBA00023122"/>
    </source>
</evidence>
<feature type="domain" description="CBS" evidence="3">
    <location>
        <begin position="9"/>
        <end position="65"/>
    </location>
</feature>
<dbReference type="EMBL" id="WHPN01000307">
    <property type="protein sequence ID" value="KAF4407623.1"/>
    <property type="molecule type" value="Genomic_DNA"/>
</dbReference>
<dbReference type="PROSITE" id="PS51371">
    <property type="entry name" value="CBS"/>
    <property type="match status" value="2"/>
</dbReference>
<dbReference type="CDD" id="cd04622">
    <property type="entry name" value="CBS_pair_HRP1_like"/>
    <property type="match status" value="1"/>
</dbReference>
<dbReference type="RefSeq" id="WP_098755037.1">
    <property type="nucleotide sequence ID" value="NZ_WHPN01000307.1"/>
</dbReference>
<accession>A0ABQ7FI52</accession>
<gene>
    <name evidence="4" type="ORF">GCU69_18700</name>
</gene>
<evidence type="ECO:0000259" key="3">
    <source>
        <dbReference type="PROSITE" id="PS51371"/>
    </source>
</evidence>
<dbReference type="InterPro" id="IPR000644">
    <property type="entry name" value="CBS_dom"/>
</dbReference>
<name>A0ABQ7FI52_9ACTN</name>
<dbReference type="InterPro" id="IPR046342">
    <property type="entry name" value="CBS_dom_sf"/>
</dbReference>
<dbReference type="InterPro" id="IPR051257">
    <property type="entry name" value="Diverse_CBS-Domain"/>
</dbReference>
<dbReference type="Proteomes" id="UP000621266">
    <property type="component" value="Unassembled WGS sequence"/>
</dbReference>
<sequence length="139" mass="14947">MVQQVREVMTGRPVTVRPDTPVAEVARRMRDEDIGAVVVAEEDQVKALVTDRDLAVRILTESGDTGAKTVRDACSPELVTVSPQDSVDKAVELMRGHAVRRLPVVEDGRAVGIVSLGDLAVERDPESALSHVSAADPNR</sequence>
<protein>
    <submittedName>
        <fullName evidence="4">CBS domain-containing protein</fullName>
    </submittedName>
</protein>
<proteinExistence type="predicted"/>